<dbReference type="Proteomes" id="UP000824469">
    <property type="component" value="Unassembled WGS sequence"/>
</dbReference>
<evidence type="ECO:0000313" key="1">
    <source>
        <dbReference type="EMBL" id="KAH9294763.1"/>
    </source>
</evidence>
<sequence length="186" mass="21630">RSRKPVERSNKSTLKYEFQGIIPPSSIKSAYDNITDTNLGHINVQQFCERVKTEGKTIFSDRLYHSGLPQAATFPVSVQCLELVIACAEHYDPERRGIYKDNREPFLLITPKHIEELLGIPDFPKNADITCQSAQDFWDEEPLRWSKMVNNNWLVTKRPRIDRLPKELYRIEVVEEIGDMIILLSR</sequence>
<keyword evidence="2" id="KW-1185">Reference proteome</keyword>
<proteinExistence type="predicted"/>
<gene>
    <name evidence="1" type="ORF">KI387_038351</name>
</gene>
<comment type="caution">
    <text evidence="1">The sequence shown here is derived from an EMBL/GenBank/DDBJ whole genome shotgun (WGS) entry which is preliminary data.</text>
</comment>
<reference evidence="1 2" key="1">
    <citation type="journal article" date="2021" name="Nat. Plants">
        <title>The Taxus genome provides insights into paclitaxel biosynthesis.</title>
        <authorList>
            <person name="Xiong X."/>
            <person name="Gou J."/>
            <person name="Liao Q."/>
            <person name="Li Y."/>
            <person name="Zhou Q."/>
            <person name="Bi G."/>
            <person name="Li C."/>
            <person name="Du R."/>
            <person name="Wang X."/>
            <person name="Sun T."/>
            <person name="Guo L."/>
            <person name="Liang H."/>
            <person name="Lu P."/>
            <person name="Wu Y."/>
            <person name="Zhang Z."/>
            <person name="Ro D.K."/>
            <person name="Shang Y."/>
            <person name="Huang S."/>
            <person name="Yan J."/>
        </authorList>
    </citation>
    <scope>NUCLEOTIDE SEQUENCE [LARGE SCALE GENOMIC DNA]</scope>
    <source>
        <strain evidence="1">Ta-2019</strain>
    </source>
</reference>
<dbReference type="AlphaFoldDB" id="A0AA38C9C7"/>
<dbReference type="EMBL" id="JAHRHJ020000011">
    <property type="protein sequence ID" value="KAH9294763.1"/>
    <property type="molecule type" value="Genomic_DNA"/>
</dbReference>
<accession>A0AA38C9C7</accession>
<name>A0AA38C9C7_TAXCH</name>
<feature type="non-terminal residue" evidence="1">
    <location>
        <position position="186"/>
    </location>
</feature>
<protein>
    <submittedName>
        <fullName evidence="1">Uncharacterized protein</fullName>
    </submittedName>
</protein>
<evidence type="ECO:0000313" key="2">
    <source>
        <dbReference type="Proteomes" id="UP000824469"/>
    </source>
</evidence>
<feature type="non-terminal residue" evidence="1">
    <location>
        <position position="1"/>
    </location>
</feature>
<organism evidence="1 2">
    <name type="scientific">Taxus chinensis</name>
    <name type="common">Chinese yew</name>
    <name type="synonym">Taxus wallichiana var. chinensis</name>
    <dbReference type="NCBI Taxonomy" id="29808"/>
    <lineage>
        <taxon>Eukaryota</taxon>
        <taxon>Viridiplantae</taxon>
        <taxon>Streptophyta</taxon>
        <taxon>Embryophyta</taxon>
        <taxon>Tracheophyta</taxon>
        <taxon>Spermatophyta</taxon>
        <taxon>Pinopsida</taxon>
        <taxon>Pinidae</taxon>
        <taxon>Conifers II</taxon>
        <taxon>Cupressales</taxon>
        <taxon>Taxaceae</taxon>
        <taxon>Taxus</taxon>
    </lineage>
</organism>